<dbReference type="Proteomes" id="UP001303046">
    <property type="component" value="Unassembled WGS sequence"/>
</dbReference>
<reference evidence="1 2" key="1">
    <citation type="submission" date="2023-08" db="EMBL/GenBank/DDBJ databases">
        <title>A Necator americanus chromosomal reference genome.</title>
        <authorList>
            <person name="Ilik V."/>
            <person name="Petrzelkova K.J."/>
            <person name="Pardy F."/>
            <person name="Fuh T."/>
            <person name="Niatou-Singa F.S."/>
            <person name="Gouil Q."/>
            <person name="Baker L."/>
            <person name="Ritchie M.E."/>
            <person name="Jex A.R."/>
            <person name="Gazzola D."/>
            <person name="Li H."/>
            <person name="Toshio Fujiwara R."/>
            <person name="Zhan B."/>
            <person name="Aroian R.V."/>
            <person name="Pafco B."/>
            <person name="Schwarz E.M."/>
        </authorList>
    </citation>
    <scope>NUCLEOTIDE SEQUENCE [LARGE SCALE GENOMIC DNA]</scope>
    <source>
        <strain evidence="1 2">Aroian</strain>
        <tissue evidence="1">Whole animal</tissue>
    </source>
</reference>
<comment type="caution">
    <text evidence="1">The sequence shown here is derived from an EMBL/GenBank/DDBJ whole genome shotgun (WGS) entry which is preliminary data.</text>
</comment>
<keyword evidence="2" id="KW-1185">Reference proteome</keyword>
<proteinExistence type="predicted"/>
<evidence type="ECO:0000313" key="2">
    <source>
        <dbReference type="Proteomes" id="UP001303046"/>
    </source>
</evidence>
<protein>
    <submittedName>
        <fullName evidence="1">Uncharacterized protein</fullName>
    </submittedName>
</protein>
<name>A0ABR1CH76_NECAM</name>
<dbReference type="EMBL" id="JAVFWL010000002">
    <property type="protein sequence ID" value="KAK6737773.1"/>
    <property type="molecule type" value="Genomic_DNA"/>
</dbReference>
<evidence type="ECO:0000313" key="1">
    <source>
        <dbReference type="EMBL" id="KAK6737773.1"/>
    </source>
</evidence>
<accession>A0ABR1CH76</accession>
<organism evidence="1 2">
    <name type="scientific">Necator americanus</name>
    <name type="common">Human hookworm</name>
    <dbReference type="NCBI Taxonomy" id="51031"/>
    <lineage>
        <taxon>Eukaryota</taxon>
        <taxon>Metazoa</taxon>
        <taxon>Ecdysozoa</taxon>
        <taxon>Nematoda</taxon>
        <taxon>Chromadorea</taxon>
        <taxon>Rhabditida</taxon>
        <taxon>Rhabditina</taxon>
        <taxon>Rhabditomorpha</taxon>
        <taxon>Strongyloidea</taxon>
        <taxon>Ancylostomatidae</taxon>
        <taxon>Bunostominae</taxon>
        <taxon>Necator</taxon>
    </lineage>
</organism>
<gene>
    <name evidence="1" type="primary">Necator_chrII.g7881</name>
    <name evidence="1" type="ORF">RB195_020087</name>
</gene>
<sequence>MTIYTQNVRTLASETGNQDPMMQAKIKYDIIGLTETRLCHPLSVVYEIGDELFLGTCDCRGVGVLVNTNMAINTDSFEQLTTRIRDLYGWEDVAQHPLRESSTLTLQHQATKKSKLSIWTWRRSTEIIPFTKSWLVISTSKLAQEERRRNFTAGPLAYNGTTRKRGFPSSS</sequence>